<dbReference type="InterPro" id="IPR006839">
    <property type="entry name" value="DarP"/>
</dbReference>
<feature type="compositionally biased region" description="Low complexity" evidence="1">
    <location>
        <begin position="345"/>
        <end position="360"/>
    </location>
</feature>
<dbReference type="Pfam" id="PF04751">
    <property type="entry name" value="DarP"/>
    <property type="match status" value="1"/>
</dbReference>
<dbReference type="Gene3D" id="1.10.60.30">
    <property type="entry name" value="PSPTO4464-like domains"/>
    <property type="match status" value="1"/>
</dbReference>
<dbReference type="Proteomes" id="UP000815325">
    <property type="component" value="Unassembled WGS sequence"/>
</dbReference>
<keyword evidence="3" id="KW-1185">Reference proteome</keyword>
<feature type="compositionally biased region" description="Low complexity" evidence="1">
    <location>
        <begin position="257"/>
        <end position="275"/>
    </location>
</feature>
<evidence type="ECO:0000313" key="2">
    <source>
        <dbReference type="EMBL" id="KAF5837378.1"/>
    </source>
</evidence>
<proteinExistence type="predicted"/>
<feature type="compositionally biased region" description="Gly residues" evidence="1">
    <location>
        <begin position="334"/>
        <end position="344"/>
    </location>
</feature>
<feature type="region of interest" description="Disordered" evidence="1">
    <location>
        <begin position="320"/>
        <end position="373"/>
    </location>
</feature>
<reference evidence="2" key="1">
    <citation type="submission" date="2017-08" db="EMBL/GenBank/DDBJ databases">
        <authorList>
            <person name="Polle J.E."/>
            <person name="Barry K."/>
            <person name="Cushman J."/>
            <person name="Schmutz J."/>
            <person name="Tran D."/>
            <person name="Hathwaick L.T."/>
            <person name="Yim W.C."/>
            <person name="Jenkins J."/>
            <person name="Mckie-Krisberg Z.M."/>
            <person name="Prochnik S."/>
            <person name="Lindquist E."/>
            <person name="Dockter R.B."/>
            <person name="Adam C."/>
            <person name="Molina H."/>
            <person name="Bunkerborg J."/>
            <person name="Jin E."/>
            <person name="Buchheim M."/>
            <person name="Magnuson J."/>
        </authorList>
    </citation>
    <scope>NUCLEOTIDE SEQUENCE</scope>
    <source>
        <strain evidence="2">CCAP 19/18</strain>
    </source>
</reference>
<dbReference type="SUPFAM" id="SSF158710">
    <property type="entry name" value="PSPTO4464-like"/>
    <property type="match status" value="1"/>
</dbReference>
<name>A0ABQ7GS38_DUNSA</name>
<organism evidence="2 3">
    <name type="scientific">Dunaliella salina</name>
    <name type="common">Green alga</name>
    <name type="synonym">Protococcus salinus</name>
    <dbReference type="NCBI Taxonomy" id="3046"/>
    <lineage>
        <taxon>Eukaryota</taxon>
        <taxon>Viridiplantae</taxon>
        <taxon>Chlorophyta</taxon>
        <taxon>core chlorophytes</taxon>
        <taxon>Chlorophyceae</taxon>
        <taxon>CS clade</taxon>
        <taxon>Chlamydomonadales</taxon>
        <taxon>Dunaliellaceae</taxon>
        <taxon>Dunaliella</taxon>
    </lineage>
</organism>
<evidence type="ECO:0000256" key="1">
    <source>
        <dbReference type="SAM" id="MobiDB-lite"/>
    </source>
</evidence>
<dbReference type="EMBL" id="MU069618">
    <property type="protein sequence ID" value="KAF5837378.1"/>
    <property type="molecule type" value="Genomic_DNA"/>
</dbReference>
<evidence type="ECO:0000313" key="3">
    <source>
        <dbReference type="Proteomes" id="UP000815325"/>
    </source>
</evidence>
<sequence length="394" mass="41979">MNMILNVAPGGLLPCASRSCATRQPPLPVCHSLFNFAAVEVKETGRRNRKQEKRESQGLLRVVKGLTDMSPKQLQGVSHLLGVCVCDAITIAARIPRTNQGRKRQEGLVEKLLRNHLDKRELDKLEEAVRLSEGNSIYQDPDLVVLVEGWCEGIAAGNQDVIQEVLAAQASFMAAAGSAGSTDGGNTAGMPSGSSKVGSSRSDKERWDEESVGSSGDEDDGVGADAGSGEGSKDGVRNAEQRSLLSLIGRFRDVTQEQQEQQQWRHQQQQQQQQQGSSEERLQGAWSADVPISSISGRLAEDEDESELQRVLAMASAMAQRRGSRKRAAAAVKGGKGASDGGEGSSSSGSSSSSSSSGLSDAEKAQAQKRRKVLQSMKAALKPLATHLMASSIR</sequence>
<comment type="caution">
    <text evidence="2">The sequence shown here is derived from an EMBL/GenBank/DDBJ whole genome shotgun (WGS) entry which is preliminary data.</text>
</comment>
<feature type="compositionally biased region" description="Low complexity" evidence="1">
    <location>
        <begin position="188"/>
        <end position="200"/>
    </location>
</feature>
<protein>
    <submittedName>
        <fullName evidence="2">Uncharacterized protein</fullName>
    </submittedName>
</protein>
<gene>
    <name evidence="2" type="ORF">DUNSADRAFT_4482</name>
</gene>
<accession>A0ABQ7GS38</accession>
<feature type="region of interest" description="Disordered" evidence="1">
    <location>
        <begin position="257"/>
        <end position="304"/>
    </location>
</feature>
<feature type="region of interest" description="Disordered" evidence="1">
    <location>
        <begin position="177"/>
        <end position="238"/>
    </location>
</feature>
<dbReference type="InterPro" id="IPR023153">
    <property type="entry name" value="DarP_sf"/>
</dbReference>
<feature type="compositionally biased region" description="Acidic residues" evidence="1">
    <location>
        <begin position="210"/>
        <end position="222"/>
    </location>
</feature>